<evidence type="ECO:0000313" key="1">
    <source>
        <dbReference type="EMBL" id="CAD8061894.1"/>
    </source>
</evidence>
<keyword evidence="2" id="KW-1185">Reference proteome</keyword>
<protein>
    <submittedName>
        <fullName evidence="1">Uncharacterized protein</fullName>
    </submittedName>
</protein>
<proteinExistence type="predicted"/>
<gene>
    <name evidence="1" type="ORF">PSON_ATCC_30995.1.T0160035</name>
</gene>
<organism evidence="1 2">
    <name type="scientific">Paramecium sonneborni</name>
    <dbReference type="NCBI Taxonomy" id="65129"/>
    <lineage>
        <taxon>Eukaryota</taxon>
        <taxon>Sar</taxon>
        <taxon>Alveolata</taxon>
        <taxon>Ciliophora</taxon>
        <taxon>Intramacronucleata</taxon>
        <taxon>Oligohymenophorea</taxon>
        <taxon>Peniculida</taxon>
        <taxon>Parameciidae</taxon>
        <taxon>Paramecium</taxon>
    </lineage>
</organism>
<sequence>MFKFKQLCRKFNNIQQKIIEYLHGWILSNRIQFLMQKMSLKWKTCNGLTQLFFDDCLTCNNIISIKQFVKNVDATGQILLSFQQFKPIV</sequence>
<accession>A0A8S1LG31</accession>
<dbReference type="Proteomes" id="UP000692954">
    <property type="component" value="Unassembled WGS sequence"/>
</dbReference>
<dbReference type="EMBL" id="CAJJDN010000016">
    <property type="protein sequence ID" value="CAD8061894.1"/>
    <property type="molecule type" value="Genomic_DNA"/>
</dbReference>
<comment type="caution">
    <text evidence="1">The sequence shown here is derived from an EMBL/GenBank/DDBJ whole genome shotgun (WGS) entry which is preliminary data.</text>
</comment>
<reference evidence="1" key="1">
    <citation type="submission" date="2021-01" db="EMBL/GenBank/DDBJ databases">
        <authorList>
            <consortium name="Genoscope - CEA"/>
            <person name="William W."/>
        </authorList>
    </citation>
    <scope>NUCLEOTIDE SEQUENCE</scope>
</reference>
<name>A0A8S1LG31_9CILI</name>
<dbReference type="AlphaFoldDB" id="A0A8S1LG31"/>
<evidence type="ECO:0000313" key="2">
    <source>
        <dbReference type="Proteomes" id="UP000692954"/>
    </source>
</evidence>